<reference evidence="1 2" key="1">
    <citation type="submission" date="2017-09" db="EMBL/GenBank/DDBJ databases">
        <title>FDA dAtabase for Regulatory Grade micrObial Sequences (FDA-ARGOS): Supporting development and validation of Infectious Disease Dx tests.</title>
        <authorList>
            <person name="Minogue T."/>
            <person name="Wolcott M."/>
            <person name="Wasieloski L."/>
            <person name="Aguilar W."/>
            <person name="Moore D."/>
            <person name="Tallon L.J."/>
            <person name="Sadzewicz L."/>
            <person name="Ott S."/>
            <person name="Zhao X."/>
            <person name="Nagaraj S."/>
            <person name="Vavikolanu K."/>
            <person name="Aluvathingal J."/>
            <person name="Nadendla S."/>
            <person name="Sichtig H."/>
        </authorList>
    </citation>
    <scope>NUCLEOTIDE SEQUENCE [LARGE SCALE GENOMIC DNA]</scope>
    <source>
        <strain evidence="1 2">FDAARGOS_396</strain>
    </source>
</reference>
<organism evidence="1 2">
    <name type="scientific">Enterococcus durans</name>
    <dbReference type="NCBI Taxonomy" id="53345"/>
    <lineage>
        <taxon>Bacteria</taxon>
        <taxon>Bacillati</taxon>
        <taxon>Bacillota</taxon>
        <taxon>Bacilli</taxon>
        <taxon>Lactobacillales</taxon>
        <taxon>Enterococcaceae</taxon>
        <taxon>Enterococcus</taxon>
    </lineage>
</organism>
<evidence type="ECO:0000313" key="1">
    <source>
        <dbReference type="EMBL" id="PEH46246.1"/>
    </source>
</evidence>
<dbReference type="Proteomes" id="UP000220669">
    <property type="component" value="Unassembled WGS sequence"/>
</dbReference>
<accession>A0AB36SCA6</accession>
<dbReference type="RefSeq" id="WP_005875303.1">
    <property type="nucleotide sequence ID" value="NZ_CABGJE010000010.1"/>
</dbReference>
<dbReference type="EMBL" id="PDEB01000004">
    <property type="protein sequence ID" value="PEH46246.1"/>
    <property type="molecule type" value="Genomic_DNA"/>
</dbReference>
<name>A0AB36SCA6_9ENTE</name>
<proteinExistence type="predicted"/>
<comment type="caution">
    <text evidence="1">The sequence shown here is derived from an EMBL/GenBank/DDBJ whole genome shotgun (WGS) entry which is preliminary data.</text>
</comment>
<sequence>MTNFDFRVNIYSFQIKGETPKIMVKMKTNENFLCLVSVFMKKTSYGLTKHLGYRKLFLYK</sequence>
<gene>
    <name evidence="1" type="ORF">CRM96_15205</name>
</gene>
<evidence type="ECO:0000313" key="2">
    <source>
        <dbReference type="Proteomes" id="UP000220669"/>
    </source>
</evidence>
<protein>
    <submittedName>
        <fullName evidence="1">Uncharacterized protein</fullName>
    </submittedName>
</protein>
<dbReference type="KEGG" id="edu:LIU_00510"/>
<dbReference type="AlphaFoldDB" id="A0AB36SCA6"/>